<gene>
    <name evidence="6" type="ORF">BMF94_0518</name>
</gene>
<dbReference type="GO" id="GO:0016020">
    <property type="term" value="C:membrane"/>
    <property type="evidence" value="ECO:0007669"/>
    <property type="project" value="GOC"/>
</dbReference>
<feature type="domain" description="PGAP2IP second transmembrane" evidence="3">
    <location>
        <begin position="508"/>
        <end position="681"/>
    </location>
</feature>
<proteinExistence type="predicted"/>
<dbReference type="PANTHER" id="PTHR14859:SF1">
    <property type="entry name" value="PGAP2-INTERACTING PROTEIN"/>
    <property type="match status" value="1"/>
</dbReference>
<dbReference type="GO" id="GO:0006506">
    <property type="term" value="P:GPI anchor biosynthetic process"/>
    <property type="evidence" value="ECO:0007669"/>
    <property type="project" value="TreeGrafter"/>
</dbReference>
<evidence type="ECO:0000259" key="3">
    <source>
        <dbReference type="Pfam" id="PF23021"/>
    </source>
</evidence>
<comment type="caution">
    <text evidence="6">The sequence shown here is derived from an EMBL/GenBank/DDBJ whole genome shotgun (WGS) entry which is preliminary data.</text>
</comment>
<dbReference type="InterPro" id="IPR053911">
    <property type="entry name" value="PGAP2IP_TM_2nd"/>
</dbReference>
<dbReference type="Pfam" id="PF23022">
    <property type="entry name" value="6TM_1st_PGAP2IP"/>
    <property type="match status" value="1"/>
</dbReference>
<feature type="transmembrane region" description="Helical" evidence="1">
    <location>
        <begin position="82"/>
        <end position="104"/>
    </location>
</feature>
<dbReference type="SUPFAM" id="SSF56219">
    <property type="entry name" value="DNase I-like"/>
    <property type="match status" value="1"/>
</dbReference>
<dbReference type="AlphaFoldDB" id="A0A2S5BHV1"/>
<dbReference type="Proteomes" id="UP000237144">
    <property type="component" value="Unassembled WGS sequence"/>
</dbReference>
<feature type="transmembrane region" description="Helical" evidence="1">
    <location>
        <begin position="711"/>
        <end position="730"/>
    </location>
</feature>
<feature type="transmembrane region" description="Helical" evidence="1">
    <location>
        <begin position="543"/>
        <end position="562"/>
    </location>
</feature>
<feature type="transmembrane region" description="Helical" evidence="1">
    <location>
        <begin position="631"/>
        <end position="652"/>
    </location>
</feature>
<name>A0A2S5BHV1_9BASI</name>
<dbReference type="EMBL" id="PJQD01000005">
    <property type="protein sequence ID" value="POY76323.1"/>
    <property type="molecule type" value="Genomic_DNA"/>
</dbReference>
<feature type="transmembrane region" description="Helical" evidence="1">
    <location>
        <begin position="458"/>
        <end position="475"/>
    </location>
</feature>
<feature type="transmembrane region" description="Helical" evidence="1">
    <location>
        <begin position="329"/>
        <end position="345"/>
    </location>
</feature>
<dbReference type="InterPro" id="IPR053912">
    <property type="entry name" value="PGAP2IP_TM_1nd"/>
</dbReference>
<feature type="transmembrane region" description="Helical" evidence="1">
    <location>
        <begin position="148"/>
        <end position="168"/>
    </location>
</feature>
<dbReference type="Pfam" id="PF10277">
    <property type="entry name" value="Frag1"/>
    <property type="match status" value="1"/>
</dbReference>
<feature type="transmembrane region" description="Helical" evidence="1">
    <location>
        <begin position="664"/>
        <end position="683"/>
    </location>
</feature>
<keyword evidence="7" id="KW-1185">Reference proteome</keyword>
<feature type="domain" description="PGAP2IP first transmembrane" evidence="4">
    <location>
        <begin position="301"/>
        <end position="471"/>
    </location>
</feature>
<keyword evidence="1" id="KW-0472">Membrane</keyword>
<evidence type="ECO:0000313" key="6">
    <source>
        <dbReference type="EMBL" id="POY76323.1"/>
    </source>
</evidence>
<dbReference type="InterPro" id="IPR036691">
    <property type="entry name" value="Endo/exonu/phosph_ase_sf"/>
</dbReference>
<feature type="domain" description="PGAP2IP C-terminal nuclease-like" evidence="5">
    <location>
        <begin position="745"/>
        <end position="973"/>
    </location>
</feature>
<feature type="transmembrane region" description="Helical" evidence="1">
    <location>
        <begin position="596"/>
        <end position="619"/>
    </location>
</feature>
<feature type="domain" description="CWH43-like N-terminal" evidence="2">
    <location>
        <begin position="26"/>
        <end position="233"/>
    </location>
</feature>
<dbReference type="InterPro" id="IPR051916">
    <property type="entry name" value="GPI-anchor_lipid_remodeler"/>
</dbReference>
<dbReference type="OrthoDB" id="68581at2759"/>
<evidence type="ECO:0000259" key="4">
    <source>
        <dbReference type="Pfam" id="PF23022"/>
    </source>
</evidence>
<feature type="non-terminal residue" evidence="6">
    <location>
        <position position="1"/>
    </location>
</feature>
<accession>A0A2S5BHV1</accession>
<dbReference type="GO" id="GO:0005783">
    <property type="term" value="C:endoplasmic reticulum"/>
    <property type="evidence" value="ECO:0007669"/>
    <property type="project" value="TreeGrafter"/>
</dbReference>
<feature type="transmembrane region" description="Helical" evidence="1">
    <location>
        <begin position="25"/>
        <end position="50"/>
    </location>
</feature>
<dbReference type="Pfam" id="PF23226">
    <property type="entry name" value="Exo_endo_phos_PGAP2IP"/>
    <property type="match status" value="1"/>
</dbReference>
<dbReference type="Gene3D" id="3.60.10.10">
    <property type="entry name" value="Endonuclease/exonuclease/phosphatase"/>
    <property type="match status" value="1"/>
</dbReference>
<feature type="transmembrane region" description="Helical" evidence="1">
    <location>
        <begin position="116"/>
        <end position="136"/>
    </location>
</feature>
<keyword evidence="1" id="KW-0812">Transmembrane</keyword>
<reference evidence="6 7" key="1">
    <citation type="journal article" date="2018" name="Front. Microbiol.">
        <title>Prospects for Fungal Bioremediation of Acidic Radioactive Waste Sites: Characterization and Genome Sequence of Rhodotorula taiwanensis MD1149.</title>
        <authorList>
            <person name="Tkavc R."/>
            <person name="Matrosova V.Y."/>
            <person name="Grichenko O.E."/>
            <person name="Gostincar C."/>
            <person name="Volpe R.P."/>
            <person name="Klimenkova P."/>
            <person name="Gaidamakova E.K."/>
            <person name="Zhou C.E."/>
            <person name="Stewart B.J."/>
            <person name="Lyman M.G."/>
            <person name="Malfatti S.A."/>
            <person name="Rubinfeld B."/>
            <person name="Courtot M."/>
            <person name="Singh J."/>
            <person name="Dalgard C.L."/>
            <person name="Hamilton T."/>
            <person name="Frey K.G."/>
            <person name="Gunde-Cimerman N."/>
            <person name="Dugan L."/>
            <person name="Daly M.J."/>
        </authorList>
    </citation>
    <scope>NUCLEOTIDE SEQUENCE [LARGE SCALE GENOMIC DNA]</scope>
    <source>
        <strain evidence="6 7">MD1149</strain>
    </source>
</reference>
<evidence type="ECO:0000259" key="5">
    <source>
        <dbReference type="Pfam" id="PF23226"/>
    </source>
</evidence>
<dbReference type="InterPro" id="IPR057315">
    <property type="entry name" value="Exo_endo_phos_PGAP2IP_C"/>
</dbReference>
<dbReference type="PANTHER" id="PTHR14859">
    <property type="entry name" value="CALCOFLUOR WHITE HYPERSENSITIVE PROTEIN PRECURSOR"/>
    <property type="match status" value="1"/>
</dbReference>
<keyword evidence="1" id="KW-1133">Transmembrane helix</keyword>
<feature type="transmembrane region" description="Helical" evidence="1">
    <location>
        <begin position="574"/>
        <end position="590"/>
    </location>
</feature>
<feature type="transmembrane region" description="Helical" evidence="1">
    <location>
        <begin position="501"/>
        <end position="523"/>
    </location>
</feature>
<dbReference type="STRING" id="741276.A0A2S5BHV1"/>
<dbReference type="Pfam" id="PF23021">
    <property type="entry name" value="6TM_2nd_PGAP2IP"/>
    <property type="match status" value="1"/>
</dbReference>
<feature type="transmembrane region" description="Helical" evidence="1">
    <location>
        <begin position="419"/>
        <end position="438"/>
    </location>
</feature>
<dbReference type="GO" id="GO:0031505">
    <property type="term" value="P:fungal-type cell wall organization"/>
    <property type="evidence" value="ECO:0007669"/>
    <property type="project" value="TreeGrafter"/>
</dbReference>
<sequence length="1105" mass="121259">SPRRAEQSNSASLTSRQRSQAHGRALAQLHTALSAASFAVALAVGLALHYRKIVKNQYYGYPDEWFPSVSATVGDWFPERNLFQILIALTSGPRFLLVLVAYIAHRHARPTSSLPGTLAVVGALRTLMCGGWVFVTSTDHGDVHDVCMVAYILLNLPYMILHTILTPLTSAPEAKSLRRVLGSGFFGALVPLVYFYLQHKQHRVAGAYSIYALVEWSLIVLDVTFDSIAILDYPDSPTAPPLQLSISPIDKTLFGQDGSRVFFAPMTAEPQEPGMLAKAWAKVEIATAATRHFAADIYLGFLYWTCVTALAPMIFYSAVWAMGLSGDEILLFCVISPFLLAFPPIRRLFTRPSIANLGVLIGIASVYAGDTDGEAGASEGEGILRLRLTGLGLAWATMGQVAGWWEARYDGQRLEYKTTTLLLGLVLSNVVKFANFSLNPLWPFMRASSDPKLENGGWNTFGLVLGAIAYLDSVTRRARAVPRPAVAAMEKNAEARQPRPTWLGTVGSVIGFSSSFFLIHWLFTDSGTIIAWSFEGYPATGPFAFPHGLLTISALSLGVALSSLPYSTRIASSVAAYATASLSAALLYSLTYWTAFLSGCVLGVYAVSTFPAFVSSILFHSPTRPALTFGMAFLLYVVLQLASTWPVAYAFVPAGWLLRERTDTVLGIVMTGVGIGILALRPLQKRTHAAGARSRQDVALVRSSRGLSRRVNGSILFLLLTGTLVLLYRAPGYFAPGVPYRAQERVVTAAIWTVHFGLDGRMWESQRRMADFMRDAEVDIIGLLETDNHRIVGGNRELTQWMAHSLNMPYTDLGPGPHKNTWGCVLISKYPILRSSHHLLPSPHGELAPAIHATLDVYGVEVDVVVAHNGQEEDPLDRELQSRELGRIMRERWPTPTIFLGYLVTHPHAERPAPYKLVTEDASMLDIAPKDNDRWCQYILYRGLHRVAYARLNRGSDPSVTDSEVQLGKFVVPLIGAEGSSYSLKAEAALAALRSAPDFNASDPNSLRVPPIPLDEYVSHLHSTPAPTGTEPDQTTWTPERYVPESLHFPKSFYGQGVNGHRYIVLTGQAGEEAPNYLMAEREKEWRRLQELDDLAQEAAGCPVQ</sequence>
<evidence type="ECO:0000313" key="7">
    <source>
        <dbReference type="Proteomes" id="UP000237144"/>
    </source>
</evidence>
<organism evidence="6 7">
    <name type="scientific">Rhodotorula taiwanensis</name>
    <dbReference type="NCBI Taxonomy" id="741276"/>
    <lineage>
        <taxon>Eukaryota</taxon>
        <taxon>Fungi</taxon>
        <taxon>Dikarya</taxon>
        <taxon>Basidiomycota</taxon>
        <taxon>Pucciniomycotina</taxon>
        <taxon>Microbotryomycetes</taxon>
        <taxon>Sporidiobolales</taxon>
        <taxon>Sporidiobolaceae</taxon>
        <taxon>Rhodotorula</taxon>
    </lineage>
</organism>
<feature type="transmembrane region" description="Helical" evidence="1">
    <location>
        <begin position="180"/>
        <end position="197"/>
    </location>
</feature>
<protein>
    <submittedName>
        <fullName evidence="6">Uncharacterized protein</fullName>
    </submittedName>
</protein>
<evidence type="ECO:0000256" key="1">
    <source>
        <dbReference type="SAM" id="Phobius"/>
    </source>
</evidence>
<dbReference type="InterPro" id="IPR019402">
    <property type="entry name" value="CWH43_N"/>
</dbReference>
<feature type="transmembrane region" description="Helical" evidence="1">
    <location>
        <begin position="301"/>
        <end position="323"/>
    </location>
</feature>
<evidence type="ECO:0000259" key="2">
    <source>
        <dbReference type="Pfam" id="PF10277"/>
    </source>
</evidence>